<reference evidence="1 2" key="1">
    <citation type="submission" date="2022-12" db="EMBL/GenBank/DDBJ databases">
        <title>Chromosome-scale assembly of the Ensete ventricosum genome.</title>
        <authorList>
            <person name="Dussert Y."/>
            <person name="Stocks J."/>
            <person name="Wendawek A."/>
            <person name="Woldeyes F."/>
            <person name="Nichols R.A."/>
            <person name="Borrell J.S."/>
        </authorList>
    </citation>
    <scope>NUCLEOTIDE SEQUENCE [LARGE SCALE GENOMIC DNA]</scope>
    <source>
        <strain evidence="2">cv. Maze</strain>
        <tissue evidence="1">Seeds</tissue>
    </source>
</reference>
<gene>
    <name evidence="1" type="ORF">OPV22_022501</name>
</gene>
<dbReference type="Proteomes" id="UP001222027">
    <property type="component" value="Unassembled WGS sequence"/>
</dbReference>
<accession>A0AAV8QFS1</accession>
<sequence>MATKASPSGPPQPCLNNVPEKKKRFPFRDLMFEVMSISWLIVSYGGSHPGSDLHCLFYLTGKVLGCCTPVSTERGGMLAV</sequence>
<protein>
    <submittedName>
        <fullName evidence="1">Uncharacterized protein</fullName>
    </submittedName>
</protein>
<name>A0AAV8QFS1_ENSVE</name>
<dbReference type="EMBL" id="JAQQAF010000006">
    <property type="protein sequence ID" value="KAJ8478774.1"/>
    <property type="molecule type" value="Genomic_DNA"/>
</dbReference>
<evidence type="ECO:0000313" key="1">
    <source>
        <dbReference type="EMBL" id="KAJ8478774.1"/>
    </source>
</evidence>
<dbReference type="AlphaFoldDB" id="A0AAV8QFS1"/>
<keyword evidence="2" id="KW-1185">Reference proteome</keyword>
<evidence type="ECO:0000313" key="2">
    <source>
        <dbReference type="Proteomes" id="UP001222027"/>
    </source>
</evidence>
<proteinExistence type="predicted"/>
<organism evidence="1 2">
    <name type="scientific">Ensete ventricosum</name>
    <name type="common">Abyssinian banana</name>
    <name type="synonym">Musa ensete</name>
    <dbReference type="NCBI Taxonomy" id="4639"/>
    <lineage>
        <taxon>Eukaryota</taxon>
        <taxon>Viridiplantae</taxon>
        <taxon>Streptophyta</taxon>
        <taxon>Embryophyta</taxon>
        <taxon>Tracheophyta</taxon>
        <taxon>Spermatophyta</taxon>
        <taxon>Magnoliopsida</taxon>
        <taxon>Liliopsida</taxon>
        <taxon>Zingiberales</taxon>
        <taxon>Musaceae</taxon>
        <taxon>Ensete</taxon>
    </lineage>
</organism>
<comment type="caution">
    <text evidence="1">The sequence shown here is derived from an EMBL/GenBank/DDBJ whole genome shotgun (WGS) entry which is preliminary data.</text>
</comment>